<feature type="transmembrane region" description="Helical" evidence="6">
    <location>
        <begin position="109"/>
        <end position="128"/>
    </location>
</feature>
<feature type="transmembrane region" description="Helical" evidence="6">
    <location>
        <begin position="30"/>
        <end position="47"/>
    </location>
</feature>
<comment type="subcellular location">
    <subcellularLocation>
        <location evidence="1">Membrane</location>
        <topology evidence="1">Multi-pass membrane protein</topology>
    </subcellularLocation>
</comment>
<feature type="transmembrane region" description="Helical" evidence="6">
    <location>
        <begin position="169"/>
        <end position="188"/>
    </location>
</feature>
<evidence type="ECO:0000313" key="8">
    <source>
        <dbReference type="Proteomes" id="UP000629963"/>
    </source>
</evidence>
<feature type="transmembrane region" description="Helical" evidence="6">
    <location>
        <begin position="78"/>
        <end position="97"/>
    </location>
</feature>
<feature type="transmembrane region" description="Helical" evidence="6">
    <location>
        <begin position="7"/>
        <end position="24"/>
    </location>
</feature>
<evidence type="ECO:0000256" key="1">
    <source>
        <dbReference type="ARBA" id="ARBA00004141"/>
    </source>
</evidence>
<keyword evidence="3 6" id="KW-0812">Transmembrane</keyword>
<dbReference type="EMBL" id="JACRUJ010000006">
    <property type="protein sequence ID" value="MBC5842715.1"/>
    <property type="molecule type" value="Genomic_DNA"/>
</dbReference>
<sequence>MRSKIVLTLYFAACFSAIVFNTVGLKQGMLWSKVVLIPAIACYYLAVVNNKKNWLIGSIFLSCYIGEIYVLVSSKEYVTVSILSFLAAYFLLLLYLLPDFLKIKWSDYHNLILIVATAVSLIVLDYFILSLQFEKLESSLTFLAVYSFFLSALLLISVVHYFRRSTLITLNLLIACLFFYFSDSFSIIDKFYLSSSVFDFVQISTQVFSYYFLVQFFILKELKGKVLNQNRLSFRRFTFTRI</sequence>
<feature type="transmembrane region" description="Helical" evidence="6">
    <location>
        <begin position="54"/>
        <end position="72"/>
    </location>
</feature>
<keyword evidence="5 6" id="KW-0472">Membrane</keyword>
<organism evidence="7 8">
    <name type="scientific">Flavobacterium kayseriense</name>
    <dbReference type="NCBI Taxonomy" id="2764714"/>
    <lineage>
        <taxon>Bacteria</taxon>
        <taxon>Pseudomonadati</taxon>
        <taxon>Bacteroidota</taxon>
        <taxon>Flavobacteriia</taxon>
        <taxon>Flavobacteriales</taxon>
        <taxon>Flavobacteriaceae</taxon>
        <taxon>Flavobacterium</taxon>
    </lineage>
</organism>
<feature type="transmembrane region" description="Helical" evidence="6">
    <location>
        <begin position="200"/>
        <end position="219"/>
    </location>
</feature>
<evidence type="ECO:0000313" key="7">
    <source>
        <dbReference type="EMBL" id="MBC5842715.1"/>
    </source>
</evidence>
<accession>A0ABR7JAZ3</accession>
<keyword evidence="4 6" id="KW-1133">Transmembrane helix</keyword>
<evidence type="ECO:0000256" key="6">
    <source>
        <dbReference type="SAM" id="Phobius"/>
    </source>
</evidence>
<dbReference type="Pfam" id="PF07947">
    <property type="entry name" value="YhhN"/>
    <property type="match status" value="1"/>
</dbReference>
<keyword evidence="8" id="KW-1185">Reference proteome</keyword>
<evidence type="ECO:0000256" key="2">
    <source>
        <dbReference type="ARBA" id="ARBA00007375"/>
    </source>
</evidence>
<evidence type="ECO:0000256" key="4">
    <source>
        <dbReference type="ARBA" id="ARBA00022989"/>
    </source>
</evidence>
<feature type="transmembrane region" description="Helical" evidence="6">
    <location>
        <begin position="140"/>
        <end position="162"/>
    </location>
</feature>
<dbReference type="Proteomes" id="UP000629963">
    <property type="component" value="Unassembled WGS sequence"/>
</dbReference>
<comment type="caution">
    <text evidence="7">The sequence shown here is derived from an EMBL/GenBank/DDBJ whole genome shotgun (WGS) entry which is preliminary data.</text>
</comment>
<evidence type="ECO:0000256" key="5">
    <source>
        <dbReference type="ARBA" id="ARBA00023136"/>
    </source>
</evidence>
<gene>
    <name evidence="7" type="ORF">H8R23_14980</name>
</gene>
<comment type="similarity">
    <text evidence="2">Belongs to the TMEM86 family.</text>
</comment>
<evidence type="ECO:0000256" key="3">
    <source>
        <dbReference type="ARBA" id="ARBA00022692"/>
    </source>
</evidence>
<name>A0ABR7JAZ3_9FLAO</name>
<evidence type="ECO:0008006" key="9">
    <source>
        <dbReference type="Google" id="ProtNLM"/>
    </source>
</evidence>
<protein>
    <recommendedName>
        <fullName evidence="9">YhhN-like protein</fullName>
    </recommendedName>
</protein>
<reference evidence="7 8" key="1">
    <citation type="submission" date="2020-08" db="EMBL/GenBank/DDBJ databases">
        <title>Description of novel Flavobacterium F-380 isolate.</title>
        <authorList>
            <person name="Saticioglu I.B."/>
            <person name="Duman M."/>
            <person name="Altun S."/>
        </authorList>
    </citation>
    <scope>NUCLEOTIDE SEQUENCE [LARGE SCALE GENOMIC DNA]</scope>
    <source>
        <strain evidence="7 8">F-380</strain>
    </source>
</reference>
<proteinExistence type="inferred from homology"/>
<dbReference type="InterPro" id="IPR012506">
    <property type="entry name" value="TMEM86B-like"/>
</dbReference>